<evidence type="ECO:0000256" key="1">
    <source>
        <dbReference type="PROSITE-ProRule" id="PRU00169"/>
    </source>
</evidence>
<dbReference type="SMART" id="SM00448">
    <property type="entry name" value="REC"/>
    <property type="match status" value="1"/>
</dbReference>
<reference evidence="3 4" key="1">
    <citation type="journal article" date="2018" name="Sci. Rep.">
        <title>A novel species of the marine cyanobacterium Acaryochloris with a unique pigment content and lifestyle.</title>
        <authorList>
            <person name="Partensky F."/>
            <person name="Six C."/>
            <person name="Ratin M."/>
            <person name="Garczarek L."/>
            <person name="Vaulot D."/>
            <person name="Probert I."/>
            <person name="Calteau A."/>
            <person name="Gourvil P."/>
            <person name="Marie D."/>
            <person name="Grebert T."/>
            <person name="Bouchier C."/>
            <person name="Le Panse S."/>
            <person name="Gachenot M."/>
            <person name="Rodriguez F."/>
            <person name="Garrido J.L."/>
        </authorList>
    </citation>
    <scope>NUCLEOTIDE SEQUENCE [LARGE SCALE GENOMIC DNA]</scope>
    <source>
        <strain evidence="3 4">RCC1774</strain>
    </source>
</reference>
<feature type="modified residue" description="4-aspartylphosphate" evidence="1">
    <location>
        <position position="67"/>
    </location>
</feature>
<sequence>MYKQPSLSLLVVEDSNEDFEAFRRIVNEVGTMDLSIVRCHDGDDALEHLQQRQAVPQPPLPDVIVLDLNLPGTDGREVIAEVKQNDKLKTIPIVVLTTSSNPKDVEACYRFGANSYMLKSMDIRLFKASIQQFLDFWFKATVLPSSNQESRP</sequence>
<evidence type="ECO:0000259" key="2">
    <source>
        <dbReference type="PROSITE" id="PS50110"/>
    </source>
</evidence>
<dbReference type="PROSITE" id="PS50110">
    <property type="entry name" value="RESPONSE_REGULATORY"/>
    <property type="match status" value="1"/>
</dbReference>
<dbReference type="EMBL" id="PQWO01000020">
    <property type="protein sequence ID" value="PZD71207.1"/>
    <property type="molecule type" value="Genomic_DNA"/>
</dbReference>
<dbReference type="Proteomes" id="UP000248857">
    <property type="component" value="Unassembled WGS sequence"/>
</dbReference>
<dbReference type="OrthoDB" id="9793918at2"/>
<organism evidence="3 4">
    <name type="scientific">Acaryochloris thomasi RCC1774</name>
    <dbReference type="NCBI Taxonomy" id="1764569"/>
    <lineage>
        <taxon>Bacteria</taxon>
        <taxon>Bacillati</taxon>
        <taxon>Cyanobacteriota</taxon>
        <taxon>Cyanophyceae</taxon>
        <taxon>Acaryochloridales</taxon>
        <taxon>Acaryochloridaceae</taxon>
        <taxon>Acaryochloris</taxon>
        <taxon>Acaryochloris thomasi</taxon>
    </lineage>
</organism>
<evidence type="ECO:0000313" key="4">
    <source>
        <dbReference type="Proteomes" id="UP000248857"/>
    </source>
</evidence>
<dbReference type="RefSeq" id="WP_110988279.1">
    <property type="nucleotide sequence ID" value="NZ_CAWNWM010000020.1"/>
</dbReference>
<dbReference type="SUPFAM" id="SSF52172">
    <property type="entry name" value="CheY-like"/>
    <property type="match status" value="1"/>
</dbReference>
<gene>
    <name evidence="3" type="primary">rcp1_9</name>
    <name evidence="3" type="ORF">C1752_07483</name>
</gene>
<keyword evidence="4" id="KW-1185">Reference proteome</keyword>
<dbReference type="CDD" id="cd17557">
    <property type="entry name" value="REC_Rcp-like"/>
    <property type="match status" value="1"/>
</dbReference>
<dbReference type="InterPro" id="IPR001789">
    <property type="entry name" value="Sig_transdc_resp-reg_receiver"/>
</dbReference>
<name>A0A2W1JQL7_9CYAN</name>
<comment type="caution">
    <text evidence="3">The sequence shown here is derived from an EMBL/GenBank/DDBJ whole genome shotgun (WGS) entry which is preliminary data.</text>
</comment>
<evidence type="ECO:0000313" key="3">
    <source>
        <dbReference type="EMBL" id="PZD71207.1"/>
    </source>
</evidence>
<dbReference type="Gene3D" id="3.40.50.2300">
    <property type="match status" value="1"/>
</dbReference>
<keyword evidence="1" id="KW-0597">Phosphoprotein</keyword>
<protein>
    <submittedName>
        <fullName evidence="3">Response regulator rcp1</fullName>
    </submittedName>
</protein>
<proteinExistence type="predicted"/>
<dbReference type="AlphaFoldDB" id="A0A2W1JQL7"/>
<accession>A0A2W1JQL7</accession>
<dbReference type="PANTHER" id="PTHR44520">
    <property type="entry name" value="RESPONSE REGULATOR RCP1-RELATED"/>
    <property type="match status" value="1"/>
</dbReference>
<dbReference type="Pfam" id="PF00072">
    <property type="entry name" value="Response_reg"/>
    <property type="match status" value="1"/>
</dbReference>
<dbReference type="InterPro" id="IPR052893">
    <property type="entry name" value="TCS_response_regulator"/>
</dbReference>
<dbReference type="GO" id="GO:0000160">
    <property type="term" value="P:phosphorelay signal transduction system"/>
    <property type="evidence" value="ECO:0007669"/>
    <property type="project" value="InterPro"/>
</dbReference>
<dbReference type="InterPro" id="IPR011006">
    <property type="entry name" value="CheY-like_superfamily"/>
</dbReference>
<feature type="domain" description="Response regulatory" evidence="2">
    <location>
        <begin position="8"/>
        <end position="134"/>
    </location>
</feature>
<dbReference type="PANTHER" id="PTHR44520:SF2">
    <property type="entry name" value="RESPONSE REGULATOR RCP1"/>
    <property type="match status" value="1"/>
</dbReference>